<sequence>MSVFDFYHLYGVRIGKCNMFLGSQFFDLVPLPDLTIPLHIQLLIVTYMLSSDRDSDIVTIL</sequence>
<reference evidence="1" key="1">
    <citation type="submission" date="2015-07" db="EMBL/GenBank/DDBJ databases">
        <title>MeaNS - Measles Nucleotide Surveillance Program.</title>
        <authorList>
            <person name="Tran T."/>
            <person name="Druce J."/>
        </authorList>
    </citation>
    <scope>NUCLEOTIDE SEQUENCE</scope>
    <source>
        <strain evidence="1">UCB-OBI-ISO-001</strain>
        <tissue evidence="1">Gonad</tissue>
    </source>
</reference>
<gene>
    <name evidence="1" type="ORF">OCBIM_22000630mg</name>
</gene>
<protein>
    <submittedName>
        <fullName evidence="1">Uncharacterized protein</fullName>
    </submittedName>
</protein>
<dbReference type="AlphaFoldDB" id="A0A0L8HZW4"/>
<organism evidence="1">
    <name type="scientific">Octopus bimaculoides</name>
    <name type="common">California two-spotted octopus</name>
    <dbReference type="NCBI Taxonomy" id="37653"/>
    <lineage>
        <taxon>Eukaryota</taxon>
        <taxon>Metazoa</taxon>
        <taxon>Spiralia</taxon>
        <taxon>Lophotrochozoa</taxon>
        <taxon>Mollusca</taxon>
        <taxon>Cephalopoda</taxon>
        <taxon>Coleoidea</taxon>
        <taxon>Octopodiformes</taxon>
        <taxon>Octopoda</taxon>
        <taxon>Incirrata</taxon>
        <taxon>Octopodidae</taxon>
        <taxon>Octopus</taxon>
    </lineage>
</organism>
<dbReference type="EMBL" id="KQ416870">
    <property type="protein sequence ID" value="KOF94808.1"/>
    <property type="molecule type" value="Genomic_DNA"/>
</dbReference>
<proteinExistence type="predicted"/>
<evidence type="ECO:0000313" key="1">
    <source>
        <dbReference type="EMBL" id="KOF94808.1"/>
    </source>
</evidence>
<name>A0A0L8HZW4_OCTBM</name>
<accession>A0A0L8HZW4</accession>